<reference evidence="7 8" key="1">
    <citation type="submission" date="2016-10" db="EMBL/GenBank/DDBJ databases">
        <authorList>
            <person name="de Groot N.N."/>
        </authorList>
    </citation>
    <scope>NUCLEOTIDE SEQUENCE [LARGE SCALE GENOMIC DNA]</scope>
    <source>
        <strain evidence="7 8">DSM 45610</strain>
    </source>
</reference>
<dbReference type="InterPro" id="IPR006696">
    <property type="entry name" value="DUF423"/>
</dbReference>
<keyword evidence="5 6" id="KW-0472">Membrane</keyword>
<keyword evidence="3 6" id="KW-0812">Transmembrane</keyword>
<dbReference type="OrthoDB" id="9802121at2"/>
<evidence type="ECO:0000313" key="7">
    <source>
        <dbReference type="EMBL" id="SDX32718.1"/>
    </source>
</evidence>
<protein>
    <submittedName>
        <fullName evidence="7">Uncharacterized membrane protein YgdD, TMEM256/DUF423 family</fullName>
    </submittedName>
</protein>
<comment type="subcellular location">
    <subcellularLocation>
        <location evidence="1">Membrane</location>
        <topology evidence="1">Multi-pass membrane protein</topology>
    </subcellularLocation>
</comment>
<evidence type="ECO:0000256" key="2">
    <source>
        <dbReference type="ARBA" id="ARBA00009694"/>
    </source>
</evidence>
<dbReference type="RefSeq" id="WP_091741858.1">
    <property type="nucleotide sequence ID" value="NZ_FNNQ01000014.1"/>
</dbReference>
<keyword evidence="4 6" id="KW-1133">Transmembrane helix</keyword>
<evidence type="ECO:0000256" key="6">
    <source>
        <dbReference type="SAM" id="Phobius"/>
    </source>
</evidence>
<dbReference type="AlphaFoldDB" id="A0A1H3ATI8"/>
<dbReference type="PANTHER" id="PTHR43461:SF1">
    <property type="entry name" value="TRANSMEMBRANE PROTEIN 256"/>
    <property type="match status" value="1"/>
</dbReference>
<evidence type="ECO:0000256" key="1">
    <source>
        <dbReference type="ARBA" id="ARBA00004141"/>
    </source>
</evidence>
<dbReference type="Proteomes" id="UP000198534">
    <property type="component" value="Unassembled WGS sequence"/>
</dbReference>
<evidence type="ECO:0000313" key="8">
    <source>
        <dbReference type="Proteomes" id="UP000198534"/>
    </source>
</evidence>
<feature type="transmembrane region" description="Helical" evidence="6">
    <location>
        <begin position="96"/>
        <end position="120"/>
    </location>
</feature>
<dbReference type="EMBL" id="FNNQ01000014">
    <property type="protein sequence ID" value="SDX32718.1"/>
    <property type="molecule type" value="Genomic_DNA"/>
</dbReference>
<evidence type="ECO:0000256" key="5">
    <source>
        <dbReference type="ARBA" id="ARBA00023136"/>
    </source>
</evidence>
<comment type="similarity">
    <text evidence="2">Belongs to the UPF0382 family.</text>
</comment>
<feature type="transmembrane region" description="Helical" evidence="6">
    <location>
        <begin position="72"/>
        <end position="90"/>
    </location>
</feature>
<organism evidence="7 8">
    <name type="scientific">Marininema mesophilum</name>
    <dbReference type="NCBI Taxonomy" id="1048340"/>
    <lineage>
        <taxon>Bacteria</taxon>
        <taxon>Bacillati</taxon>
        <taxon>Bacillota</taxon>
        <taxon>Bacilli</taxon>
        <taxon>Bacillales</taxon>
        <taxon>Thermoactinomycetaceae</taxon>
        <taxon>Marininema</taxon>
    </lineage>
</organism>
<feature type="transmembrane region" description="Helical" evidence="6">
    <location>
        <begin position="43"/>
        <end position="60"/>
    </location>
</feature>
<dbReference type="Pfam" id="PF04241">
    <property type="entry name" value="DUF423"/>
    <property type="match status" value="1"/>
</dbReference>
<dbReference type="STRING" id="1048340.SAMN05444487_11444"/>
<sequence length="123" mass="12845">MKLFIFLGAVNMFLAVALGAFGAHGLEGKISDRMIANWQTGALYHMIHALALLFIGLLAAKVGPSPLVTTGGWLIFAGIVCFSGSLYAIALTGTKVIWPITPTGGLAFLVGWACIAIAAIKKL</sequence>
<dbReference type="PANTHER" id="PTHR43461">
    <property type="entry name" value="TRANSMEMBRANE PROTEIN 256"/>
    <property type="match status" value="1"/>
</dbReference>
<name>A0A1H3ATI8_9BACL</name>
<evidence type="ECO:0000256" key="3">
    <source>
        <dbReference type="ARBA" id="ARBA00022692"/>
    </source>
</evidence>
<dbReference type="GO" id="GO:0005886">
    <property type="term" value="C:plasma membrane"/>
    <property type="evidence" value="ECO:0007669"/>
    <property type="project" value="TreeGrafter"/>
</dbReference>
<evidence type="ECO:0000256" key="4">
    <source>
        <dbReference type="ARBA" id="ARBA00022989"/>
    </source>
</evidence>
<gene>
    <name evidence="7" type="ORF">SAMN05444487_11444</name>
</gene>
<keyword evidence="8" id="KW-1185">Reference proteome</keyword>
<proteinExistence type="inferred from homology"/>
<accession>A0A1H3ATI8</accession>